<dbReference type="RefSeq" id="WP_059176854.1">
    <property type="nucleotide sequence ID" value="NZ_BCNO01000002.1"/>
</dbReference>
<dbReference type="STRING" id="86166.TAGGR_2313"/>
<protein>
    <recommendedName>
        <fullName evidence="3">Sulfur carrier protein FdhD</fullName>
    </recommendedName>
</protein>
<keyword evidence="2 3" id="KW-0501">Molybdenum cofactor biosynthesis</keyword>
<dbReference type="PANTHER" id="PTHR30592:SF1">
    <property type="entry name" value="SULFUR CARRIER PROTEIN FDHD"/>
    <property type="match status" value="1"/>
</dbReference>
<comment type="similarity">
    <text evidence="3">Belongs to the FdhD family.</text>
</comment>
<comment type="subcellular location">
    <subcellularLocation>
        <location evidence="3">Cytoplasm</location>
    </subcellularLocation>
</comment>
<evidence type="ECO:0000256" key="3">
    <source>
        <dbReference type="HAMAP-Rule" id="MF_00187"/>
    </source>
</evidence>
<dbReference type="AlphaFoldDB" id="A0A0U9HQV7"/>
<sequence>MQPLENKKIVRVKQNEAIELDDSLAVEKKIKVYVNNEEVVSLSASPVQIKELVVGFLMTEDILKGDWCPEKITIDEDGKDIKARVELEGHVSFEGKTITSGCMSSVSFLSDVKVTINDNLKISQNSIFRLFKEFQQRSTLYRTTGCIHAAALADENEILYIAEDVGRHNAVDKVIGWALLNRVDLKGKIILVSGRISSEMALKTAKWKIPIIVSRTAPTTLAVELAQKANLTLIGFLRGNRFNIYSNPERIIL</sequence>
<organism evidence="4 5">
    <name type="scientific">Thermodesulfovibrio aggregans</name>
    <dbReference type="NCBI Taxonomy" id="86166"/>
    <lineage>
        <taxon>Bacteria</taxon>
        <taxon>Pseudomonadati</taxon>
        <taxon>Nitrospirota</taxon>
        <taxon>Thermodesulfovibrionia</taxon>
        <taxon>Thermodesulfovibrionales</taxon>
        <taxon>Thermodesulfovibrionaceae</taxon>
        <taxon>Thermodesulfovibrio</taxon>
    </lineage>
</organism>
<dbReference type="Gene3D" id="3.10.20.10">
    <property type="match status" value="1"/>
</dbReference>
<reference evidence="5" key="1">
    <citation type="submission" date="2016-01" db="EMBL/GenBank/DDBJ databases">
        <title>Draft genome sequence of Thermodesulfovibrio aggregans strain TGE-P1.</title>
        <authorList>
            <person name="Sekiguchi Y."/>
            <person name="Ohashi A."/>
            <person name="Matsuura N."/>
            <person name="Tourlousse M.D."/>
        </authorList>
    </citation>
    <scope>NUCLEOTIDE SEQUENCE [LARGE SCALE GENOMIC DNA]</scope>
    <source>
        <strain evidence="5">TGE-P1</strain>
    </source>
</reference>
<dbReference type="Gene3D" id="3.40.140.10">
    <property type="entry name" value="Cytidine Deaminase, domain 2"/>
    <property type="match status" value="1"/>
</dbReference>
<dbReference type="InterPro" id="IPR016193">
    <property type="entry name" value="Cytidine_deaminase-like"/>
</dbReference>
<feature type="binding site" evidence="3">
    <location>
        <begin position="236"/>
        <end position="241"/>
    </location>
    <ligand>
        <name>Mo-bis(molybdopterin guanine dinucleotide)</name>
        <dbReference type="ChEBI" id="CHEBI:60539"/>
    </ligand>
</feature>
<dbReference type="OrthoDB" id="9782042at2"/>
<dbReference type="GO" id="GO:0005737">
    <property type="term" value="C:cytoplasm"/>
    <property type="evidence" value="ECO:0007669"/>
    <property type="project" value="UniProtKB-SubCell"/>
</dbReference>
<feature type="active site" description="Cysteine persulfide intermediate" evidence="3">
    <location>
        <position position="102"/>
    </location>
</feature>
<evidence type="ECO:0000256" key="2">
    <source>
        <dbReference type="ARBA" id="ARBA00023150"/>
    </source>
</evidence>
<comment type="caution">
    <text evidence="4">The sequence shown here is derived from an EMBL/GenBank/DDBJ whole genome shotgun (WGS) entry which is preliminary data.</text>
</comment>
<dbReference type="PANTHER" id="PTHR30592">
    <property type="entry name" value="FORMATE DEHYDROGENASE"/>
    <property type="match status" value="1"/>
</dbReference>
<dbReference type="Pfam" id="PF02634">
    <property type="entry name" value="FdhD-NarQ"/>
    <property type="match status" value="1"/>
</dbReference>
<dbReference type="GO" id="GO:0006777">
    <property type="term" value="P:Mo-molybdopterin cofactor biosynthetic process"/>
    <property type="evidence" value="ECO:0007669"/>
    <property type="project" value="UniProtKB-UniRule"/>
</dbReference>
<dbReference type="NCBIfam" id="TIGR00129">
    <property type="entry name" value="fdhD_narQ"/>
    <property type="match status" value="1"/>
</dbReference>
<keyword evidence="1 3" id="KW-0963">Cytoplasm</keyword>
<evidence type="ECO:0000256" key="1">
    <source>
        <dbReference type="ARBA" id="ARBA00022490"/>
    </source>
</evidence>
<accession>A0A0U9HQV7</accession>
<evidence type="ECO:0000313" key="5">
    <source>
        <dbReference type="Proteomes" id="UP000054976"/>
    </source>
</evidence>
<dbReference type="PIRSF" id="PIRSF015626">
    <property type="entry name" value="FdhD"/>
    <property type="match status" value="1"/>
</dbReference>
<dbReference type="InterPro" id="IPR003786">
    <property type="entry name" value="FdhD"/>
</dbReference>
<dbReference type="HAMAP" id="MF_00187">
    <property type="entry name" value="FdhD"/>
    <property type="match status" value="1"/>
</dbReference>
<dbReference type="Proteomes" id="UP000054976">
    <property type="component" value="Unassembled WGS sequence"/>
</dbReference>
<name>A0A0U9HQV7_9BACT</name>
<evidence type="ECO:0000313" key="4">
    <source>
        <dbReference type="EMBL" id="GAQ95420.1"/>
    </source>
</evidence>
<dbReference type="GO" id="GO:0016783">
    <property type="term" value="F:sulfurtransferase activity"/>
    <property type="evidence" value="ECO:0007669"/>
    <property type="project" value="InterPro"/>
</dbReference>
<proteinExistence type="inferred from homology"/>
<dbReference type="GO" id="GO:0097163">
    <property type="term" value="F:sulfur carrier activity"/>
    <property type="evidence" value="ECO:0007669"/>
    <property type="project" value="UniProtKB-UniRule"/>
</dbReference>
<gene>
    <name evidence="3" type="primary">fdhD</name>
    <name evidence="4" type="ORF">TAGGR_2313</name>
</gene>
<dbReference type="EMBL" id="BCNO01000002">
    <property type="protein sequence ID" value="GAQ95420.1"/>
    <property type="molecule type" value="Genomic_DNA"/>
</dbReference>
<keyword evidence="5" id="KW-1185">Reference proteome</keyword>
<dbReference type="SUPFAM" id="SSF53927">
    <property type="entry name" value="Cytidine deaminase-like"/>
    <property type="match status" value="1"/>
</dbReference>
<comment type="function">
    <text evidence="3">Required for formate dehydrogenase (FDH) activity. Acts as a sulfur carrier protein that transfers sulfur from IscS to the molybdenum cofactor prior to its insertion into FDH.</text>
</comment>